<dbReference type="InterPro" id="IPR054613">
    <property type="entry name" value="Peptidase_S78_dom"/>
</dbReference>
<keyword evidence="6" id="KW-1185">Reference proteome</keyword>
<name>A0A5C1AHW0_9BACT</name>
<evidence type="ECO:0000313" key="6">
    <source>
        <dbReference type="Proteomes" id="UP000324974"/>
    </source>
</evidence>
<keyword evidence="1" id="KW-1188">Viral release from host cell</keyword>
<evidence type="ECO:0000256" key="2">
    <source>
        <dbReference type="ARBA" id="ARBA00022670"/>
    </source>
</evidence>
<evidence type="ECO:0000256" key="1">
    <source>
        <dbReference type="ARBA" id="ARBA00022612"/>
    </source>
</evidence>
<keyword evidence="3" id="KW-0378">Hydrolase</keyword>
<gene>
    <name evidence="5" type="ORF">PX52LOC_03508</name>
</gene>
<protein>
    <submittedName>
        <fullName evidence="5">HK97 family phage prohead protease</fullName>
    </submittedName>
</protein>
<dbReference type="EMBL" id="CP042425">
    <property type="protein sequence ID" value="QEL16548.1"/>
    <property type="molecule type" value="Genomic_DNA"/>
</dbReference>
<reference evidence="6" key="1">
    <citation type="submission" date="2019-08" db="EMBL/GenBank/DDBJ databases">
        <title>Limnoglobus roseus gen. nov., sp. nov., a novel freshwater planctomycete with a giant genome from the family Gemmataceae.</title>
        <authorList>
            <person name="Kulichevskaya I.S."/>
            <person name="Naumoff D.G."/>
            <person name="Miroshnikov K."/>
            <person name="Ivanova A."/>
            <person name="Philippov D.A."/>
            <person name="Hakobyan A."/>
            <person name="Rijpstra I.C."/>
            <person name="Sinninghe Damste J.S."/>
            <person name="Liesack W."/>
            <person name="Dedysh S.N."/>
        </authorList>
    </citation>
    <scope>NUCLEOTIDE SEQUENCE [LARGE SCALE GENOMIC DNA]</scope>
    <source>
        <strain evidence="6">PX52</strain>
    </source>
</reference>
<feature type="domain" description="Prohead serine protease" evidence="4">
    <location>
        <begin position="16"/>
        <end position="167"/>
    </location>
</feature>
<accession>A0A5C1AHW0</accession>
<organism evidence="5 6">
    <name type="scientific">Limnoglobus roseus</name>
    <dbReference type="NCBI Taxonomy" id="2598579"/>
    <lineage>
        <taxon>Bacteria</taxon>
        <taxon>Pseudomonadati</taxon>
        <taxon>Planctomycetota</taxon>
        <taxon>Planctomycetia</taxon>
        <taxon>Gemmatales</taxon>
        <taxon>Gemmataceae</taxon>
        <taxon>Limnoglobus</taxon>
    </lineage>
</organism>
<dbReference type="GO" id="GO:0008233">
    <property type="term" value="F:peptidase activity"/>
    <property type="evidence" value="ECO:0007669"/>
    <property type="project" value="UniProtKB-KW"/>
</dbReference>
<dbReference type="GO" id="GO:0006508">
    <property type="term" value="P:proteolysis"/>
    <property type="evidence" value="ECO:0007669"/>
    <property type="project" value="UniProtKB-KW"/>
</dbReference>
<dbReference type="AlphaFoldDB" id="A0A5C1AHW0"/>
<keyword evidence="2 5" id="KW-0645">Protease</keyword>
<dbReference type="Proteomes" id="UP000324974">
    <property type="component" value="Chromosome"/>
</dbReference>
<dbReference type="KEGG" id="lrs:PX52LOC_03508"/>
<evidence type="ECO:0000313" key="5">
    <source>
        <dbReference type="EMBL" id="QEL16548.1"/>
    </source>
</evidence>
<evidence type="ECO:0000256" key="3">
    <source>
        <dbReference type="ARBA" id="ARBA00022801"/>
    </source>
</evidence>
<dbReference type="OrthoDB" id="272868at2"/>
<sequence>MIIQRLASNDVSITTDRRVSFYAALYGAETRIDEGRKSYMETISSQAFTDFLRTSGEVLGTVNHLPNYTYAKRTDGSLLLQSDKKGLFTSSYLPDNEVGDYVYTAYKQNRVKGASFQSVPMLSRTRPDGVVERESLYLYDVTIAIDALPAYPQTATQVVVRLKQNYEQQLAMFNYQKMKLGL</sequence>
<evidence type="ECO:0000259" key="4">
    <source>
        <dbReference type="Pfam" id="PF04586"/>
    </source>
</evidence>
<dbReference type="Pfam" id="PF04586">
    <property type="entry name" value="Peptidase_S78"/>
    <property type="match status" value="1"/>
</dbReference>
<proteinExistence type="predicted"/>